<dbReference type="PRINTS" id="PR00347">
    <property type="entry name" value="THAUMATIN"/>
</dbReference>
<evidence type="ECO:0000313" key="3">
    <source>
        <dbReference type="Proteomes" id="UP001497522"/>
    </source>
</evidence>
<sequence length="325" mass="33971">MFYIFCKCSLRRMASKEMFLASWLVVTLSLLSIVATRSFSFVNECPHEVWVGTQANGGIRLLAEGGFALPAGQKMTLDQVEAGWGGRFWGRTGCTFDAHGRGSCETGDCGGFLKCAGAGGEPPASLAEFTLNGANGDDFYDVSLVDGYNLEIRITPTGGNGTCGSPGCTSNLNTQCPTSLQVLSAGDVVACKSACAAFGTPQYCCTDAYGSPTKCPPTRYSKLFKSACPTAYSYAYDDASSTFTCSGANYQINFCSSSNDSPLSSGGDGSETQSPLGTNIISTPSRSAAETPAPSLVACIITSLAFAAAVISHLVHCKKHPTFPF</sequence>
<dbReference type="PANTHER" id="PTHR31048">
    <property type="entry name" value="OS03G0233200 PROTEIN"/>
    <property type="match status" value="1"/>
</dbReference>
<dbReference type="CDD" id="cd09218">
    <property type="entry name" value="TLP-PA"/>
    <property type="match status" value="1"/>
</dbReference>
<organism evidence="2 3">
    <name type="scientific">Sphagnum jensenii</name>
    <dbReference type="NCBI Taxonomy" id="128206"/>
    <lineage>
        <taxon>Eukaryota</taxon>
        <taxon>Viridiplantae</taxon>
        <taxon>Streptophyta</taxon>
        <taxon>Embryophyta</taxon>
        <taxon>Bryophyta</taxon>
        <taxon>Sphagnophytina</taxon>
        <taxon>Sphagnopsida</taxon>
        <taxon>Sphagnales</taxon>
        <taxon>Sphagnaceae</taxon>
        <taxon>Sphagnum</taxon>
    </lineage>
</organism>
<evidence type="ECO:0000313" key="2">
    <source>
        <dbReference type="EMBL" id="CAK9864663.1"/>
    </source>
</evidence>
<reference evidence="2" key="1">
    <citation type="submission" date="2024-03" db="EMBL/GenBank/DDBJ databases">
        <authorList>
            <consortium name="ELIXIR-Norway"/>
            <consortium name="Elixir Norway"/>
        </authorList>
    </citation>
    <scope>NUCLEOTIDE SEQUENCE</scope>
</reference>
<name>A0ABP1AQ34_9BRYO</name>
<feature type="compositionally biased region" description="Polar residues" evidence="1">
    <location>
        <begin position="271"/>
        <end position="287"/>
    </location>
</feature>
<dbReference type="Pfam" id="PF00314">
    <property type="entry name" value="Thaumatin"/>
    <property type="match status" value="1"/>
</dbReference>
<dbReference type="PROSITE" id="PS51367">
    <property type="entry name" value="THAUMATIN_2"/>
    <property type="match status" value="1"/>
</dbReference>
<dbReference type="InterPro" id="IPR001938">
    <property type="entry name" value="Thaumatin"/>
</dbReference>
<protein>
    <recommendedName>
        <fullName evidence="4">Thaumatin-like protein</fullName>
    </recommendedName>
</protein>
<dbReference type="SMART" id="SM00205">
    <property type="entry name" value="THN"/>
    <property type="match status" value="1"/>
</dbReference>
<dbReference type="EMBL" id="OZ023715">
    <property type="protein sequence ID" value="CAK9864663.1"/>
    <property type="molecule type" value="Genomic_DNA"/>
</dbReference>
<dbReference type="Gene3D" id="2.60.110.10">
    <property type="entry name" value="Thaumatin"/>
    <property type="match status" value="1"/>
</dbReference>
<dbReference type="SUPFAM" id="SSF49870">
    <property type="entry name" value="Osmotin, thaumatin-like protein"/>
    <property type="match status" value="1"/>
</dbReference>
<evidence type="ECO:0008006" key="4">
    <source>
        <dbReference type="Google" id="ProtNLM"/>
    </source>
</evidence>
<dbReference type="PROSITE" id="PS00316">
    <property type="entry name" value="THAUMATIN_1"/>
    <property type="match status" value="1"/>
</dbReference>
<gene>
    <name evidence="2" type="ORF">CSSPJE1EN2_LOCUS7658</name>
</gene>
<feature type="region of interest" description="Disordered" evidence="1">
    <location>
        <begin position="263"/>
        <end position="287"/>
    </location>
</feature>
<proteinExistence type="predicted"/>
<dbReference type="InterPro" id="IPR017949">
    <property type="entry name" value="Thaumatin_CS"/>
</dbReference>
<keyword evidence="3" id="KW-1185">Reference proteome</keyword>
<dbReference type="InterPro" id="IPR037176">
    <property type="entry name" value="Osmotin/thaumatin-like_sf"/>
</dbReference>
<accession>A0ABP1AQ34</accession>
<dbReference type="Proteomes" id="UP001497522">
    <property type="component" value="Chromosome 14"/>
</dbReference>
<evidence type="ECO:0000256" key="1">
    <source>
        <dbReference type="SAM" id="MobiDB-lite"/>
    </source>
</evidence>